<dbReference type="SUPFAM" id="SSF53623">
    <property type="entry name" value="MurD-like peptide ligases, catalytic domain"/>
    <property type="match status" value="1"/>
</dbReference>
<dbReference type="GO" id="GO:0004326">
    <property type="term" value="F:tetrahydrofolylpolyglutamate synthase activity"/>
    <property type="evidence" value="ECO:0007669"/>
    <property type="project" value="UniProtKB-EC"/>
</dbReference>
<evidence type="ECO:0000256" key="2">
    <source>
        <dbReference type="ARBA" id="ARBA00004799"/>
    </source>
</evidence>
<reference evidence="21 22" key="1">
    <citation type="journal article" date="2009" name="Genome Res.">
        <title>Complete genome of the cellulolytic thermophile Acidothermus cellulolyticus 11B provides insights into its ecophysiological and evolutionary adaptations.</title>
        <authorList>
            <person name="Barabote R.D."/>
            <person name="Xie G."/>
            <person name="Leu D.H."/>
            <person name="Normand P."/>
            <person name="Necsulea A."/>
            <person name="Daubin V."/>
            <person name="Medigue C."/>
            <person name="Adney W.S."/>
            <person name="Xu X.C."/>
            <person name="Lapidus A."/>
            <person name="Parales R.E."/>
            <person name="Detter C."/>
            <person name="Pujic P."/>
            <person name="Bruce D."/>
            <person name="Lavire C."/>
            <person name="Challacombe J.F."/>
            <person name="Brettin T.S."/>
            <person name="Berry A.M."/>
        </authorList>
    </citation>
    <scope>NUCLEOTIDE SEQUENCE [LARGE SCALE GENOMIC DNA]</scope>
    <source>
        <strain evidence="22">ATCC 43068 / DSM 8971 / 11B</strain>
    </source>
</reference>
<dbReference type="KEGG" id="ace:Acel_0742"/>
<dbReference type="InterPro" id="IPR018109">
    <property type="entry name" value="Folylpolyglutamate_synth_CS"/>
</dbReference>
<evidence type="ECO:0000256" key="18">
    <source>
        <dbReference type="PIRNR" id="PIRNR001563"/>
    </source>
</evidence>
<dbReference type="InterPro" id="IPR013221">
    <property type="entry name" value="Mur_ligase_cen"/>
</dbReference>
<dbReference type="NCBIfam" id="TIGR01499">
    <property type="entry name" value="folC"/>
    <property type="match status" value="1"/>
</dbReference>
<evidence type="ECO:0000256" key="11">
    <source>
        <dbReference type="ARBA" id="ARBA00022741"/>
    </source>
</evidence>
<dbReference type="GO" id="GO:0008841">
    <property type="term" value="F:dihydrofolate synthase activity"/>
    <property type="evidence" value="ECO:0007669"/>
    <property type="project" value="UniProtKB-EC"/>
</dbReference>
<dbReference type="PROSITE" id="PS01012">
    <property type="entry name" value="FOLYLPOLYGLU_SYNT_2"/>
    <property type="match status" value="1"/>
</dbReference>
<dbReference type="PIRSF" id="PIRSF001563">
    <property type="entry name" value="Folylpolyglu_synth"/>
    <property type="match status" value="1"/>
</dbReference>
<dbReference type="InterPro" id="IPR004101">
    <property type="entry name" value="Mur_ligase_C"/>
</dbReference>
<comment type="catalytic activity">
    <reaction evidence="16">
        <text>(6S)-5,6,7,8-tetrahydrofolyl-(gamma-L-Glu)(n) + L-glutamate + ATP = (6S)-5,6,7,8-tetrahydrofolyl-(gamma-L-Glu)(n+1) + ADP + phosphate + H(+)</text>
        <dbReference type="Rhea" id="RHEA:10580"/>
        <dbReference type="Rhea" id="RHEA-COMP:14738"/>
        <dbReference type="Rhea" id="RHEA-COMP:14740"/>
        <dbReference type="ChEBI" id="CHEBI:15378"/>
        <dbReference type="ChEBI" id="CHEBI:29985"/>
        <dbReference type="ChEBI" id="CHEBI:30616"/>
        <dbReference type="ChEBI" id="CHEBI:43474"/>
        <dbReference type="ChEBI" id="CHEBI:141005"/>
        <dbReference type="ChEBI" id="CHEBI:456216"/>
        <dbReference type="EC" id="6.3.2.17"/>
    </reaction>
</comment>
<dbReference type="RefSeq" id="WP_011719578.1">
    <property type="nucleotide sequence ID" value="NC_008578.1"/>
</dbReference>
<dbReference type="GO" id="GO:0005737">
    <property type="term" value="C:cytoplasm"/>
    <property type="evidence" value="ECO:0007669"/>
    <property type="project" value="TreeGrafter"/>
</dbReference>
<comment type="similarity">
    <text evidence="4 18">Belongs to the folylpolyglutamate synthase family.</text>
</comment>
<protein>
    <recommendedName>
        <fullName evidence="8">Dihydrofolate synthase/folylpolyglutamate synthase</fullName>
        <ecNumber evidence="6">6.3.2.12</ecNumber>
        <ecNumber evidence="7">6.3.2.17</ecNumber>
    </recommendedName>
    <alternativeName>
        <fullName evidence="15">Tetrahydrofolylpolyglutamate synthase</fullName>
    </alternativeName>
</protein>
<dbReference type="FunCoup" id="A0LSV5">
    <property type="interactions" value="377"/>
</dbReference>
<evidence type="ECO:0000256" key="14">
    <source>
        <dbReference type="ARBA" id="ARBA00022909"/>
    </source>
</evidence>
<dbReference type="Pfam" id="PF02875">
    <property type="entry name" value="Mur_ligase_C"/>
    <property type="match status" value="1"/>
</dbReference>
<keyword evidence="22" id="KW-1185">Reference proteome</keyword>
<dbReference type="eggNOG" id="COG0285">
    <property type="taxonomic scope" value="Bacteria"/>
</dbReference>
<dbReference type="OrthoDB" id="9809356at2"/>
<evidence type="ECO:0000256" key="8">
    <source>
        <dbReference type="ARBA" id="ARBA00019357"/>
    </source>
</evidence>
<dbReference type="EC" id="6.3.2.12" evidence="6"/>
<evidence type="ECO:0000313" key="22">
    <source>
        <dbReference type="Proteomes" id="UP000008221"/>
    </source>
</evidence>
<dbReference type="PANTHER" id="PTHR11136:SF0">
    <property type="entry name" value="DIHYDROFOLATE SYNTHETASE-RELATED"/>
    <property type="match status" value="1"/>
</dbReference>
<keyword evidence="13" id="KW-0460">Magnesium</keyword>
<feature type="domain" description="Mur ligase central" evidence="20">
    <location>
        <begin position="49"/>
        <end position="276"/>
    </location>
</feature>
<keyword evidence="12 18" id="KW-0067">ATP-binding</keyword>
<comment type="pathway">
    <text evidence="2">Cofactor biosynthesis; tetrahydrofolate biosynthesis; 7,8-dihydrofolate from 2-amino-4-hydroxy-6-hydroxymethyl-7,8-dihydropteridine diphosphate and 4-aminobenzoate: step 2/2.</text>
</comment>
<feature type="domain" description="Mur ligase C-terminal" evidence="19">
    <location>
        <begin position="302"/>
        <end position="416"/>
    </location>
</feature>
<proteinExistence type="inferred from homology"/>
<name>A0LSV5_ACIC1</name>
<dbReference type="InterPro" id="IPR036615">
    <property type="entry name" value="Mur_ligase_C_dom_sf"/>
</dbReference>
<evidence type="ECO:0000259" key="20">
    <source>
        <dbReference type="Pfam" id="PF08245"/>
    </source>
</evidence>
<evidence type="ECO:0000256" key="6">
    <source>
        <dbReference type="ARBA" id="ARBA00013023"/>
    </source>
</evidence>
<dbReference type="PANTHER" id="PTHR11136">
    <property type="entry name" value="FOLYLPOLYGLUTAMATE SYNTHASE-RELATED"/>
    <property type="match status" value="1"/>
</dbReference>
<dbReference type="InterPro" id="IPR001645">
    <property type="entry name" value="Folylpolyglutamate_synth"/>
</dbReference>
<evidence type="ECO:0000256" key="16">
    <source>
        <dbReference type="ARBA" id="ARBA00047493"/>
    </source>
</evidence>
<dbReference type="Pfam" id="PF08245">
    <property type="entry name" value="Mur_ligase_M"/>
    <property type="match status" value="1"/>
</dbReference>
<evidence type="ECO:0000256" key="4">
    <source>
        <dbReference type="ARBA" id="ARBA00008276"/>
    </source>
</evidence>
<evidence type="ECO:0000256" key="12">
    <source>
        <dbReference type="ARBA" id="ARBA00022840"/>
    </source>
</evidence>
<dbReference type="GO" id="GO:0046872">
    <property type="term" value="F:metal ion binding"/>
    <property type="evidence" value="ECO:0007669"/>
    <property type="project" value="UniProtKB-KW"/>
</dbReference>
<keyword evidence="11 18" id="KW-0547">Nucleotide-binding</keyword>
<dbReference type="GO" id="GO:0005524">
    <property type="term" value="F:ATP binding"/>
    <property type="evidence" value="ECO:0007669"/>
    <property type="project" value="UniProtKB-KW"/>
</dbReference>
<keyword evidence="10" id="KW-0479">Metal-binding</keyword>
<sequence>MAGAADLARVEKELLARWPESRIEWKLERMTALMELLGDPQLAYPSIHIAGTNGKTSTARIIDALLRALNLRTGCYTSPHLESITERILLDGEPISDEVFVATYDELTPYFELVDARFPTRLSFFEAVTGMAFAAFAAAPVDVAVVEVGMGGRLDATNIIHAPVAVITPIDLDHQAHLGSTIAAIAGEKAGIIKSDQTVVVAAQHDAAAQVLRRRAEEVGARLVTEGVDFAVTERKPAVGGQLVTIRGVRGEYPELFLPLHGAHQAGNAAVSLAAVETFLSPEHALDIDLLRDAFAGVRSPGRLEIVRTKPTVLVDASHNPAGARVTAATLASEFAFERLIGVIGTLADKDVPGILTAFAPVLSEVIVTRSSSHRAIDPVDLATQAEAVFGPEKVTLVPRLDEALQVALRRAAEADAGGLGSGVGVLVTGSVVTAGEARRLLRQR</sequence>
<organism evidence="21 22">
    <name type="scientific">Acidothermus cellulolyticus (strain ATCC 43068 / DSM 8971 / 11B)</name>
    <dbReference type="NCBI Taxonomy" id="351607"/>
    <lineage>
        <taxon>Bacteria</taxon>
        <taxon>Bacillati</taxon>
        <taxon>Actinomycetota</taxon>
        <taxon>Actinomycetes</taxon>
        <taxon>Acidothermales</taxon>
        <taxon>Acidothermaceae</taxon>
        <taxon>Acidothermus</taxon>
    </lineage>
</organism>
<dbReference type="Proteomes" id="UP000008221">
    <property type="component" value="Chromosome"/>
</dbReference>
<comment type="catalytic activity">
    <reaction evidence="17">
        <text>7,8-dihydropteroate + L-glutamate + ATP = 7,8-dihydrofolate + ADP + phosphate + H(+)</text>
        <dbReference type="Rhea" id="RHEA:23584"/>
        <dbReference type="ChEBI" id="CHEBI:15378"/>
        <dbReference type="ChEBI" id="CHEBI:17839"/>
        <dbReference type="ChEBI" id="CHEBI:29985"/>
        <dbReference type="ChEBI" id="CHEBI:30616"/>
        <dbReference type="ChEBI" id="CHEBI:43474"/>
        <dbReference type="ChEBI" id="CHEBI:57451"/>
        <dbReference type="ChEBI" id="CHEBI:456216"/>
        <dbReference type="EC" id="6.3.2.12"/>
    </reaction>
</comment>
<gene>
    <name evidence="21" type="ordered locus">Acel_0742</name>
</gene>
<comment type="subunit">
    <text evidence="5">Monomer.</text>
</comment>
<dbReference type="GO" id="GO:0046656">
    <property type="term" value="P:folic acid biosynthetic process"/>
    <property type="evidence" value="ECO:0007669"/>
    <property type="project" value="UniProtKB-KW"/>
</dbReference>
<dbReference type="Gene3D" id="3.90.190.20">
    <property type="entry name" value="Mur ligase, C-terminal domain"/>
    <property type="match status" value="1"/>
</dbReference>
<evidence type="ECO:0000256" key="7">
    <source>
        <dbReference type="ARBA" id="ARBA00013025"/>
    </source>
</evidence>
<dbReference type="SUPFAM" id="SSF53244">
    <property type="entry name" value="MurD-like peptide ligases, peptide-binding domain"/>
    <property type="match status" value="1"/>
</dbReference>
<dbReference type="HOGENOM" id="CLU_015869_1_2_11"/>
<evidence type="ECO:0000313" key="21">
    <source>
        <dbReference type="EMBL" id="ABK52515.1"/>
    </source>
</evidence>
<evidence type="ECO:0000256" key="10">
    <source>
        <dbReference type="ARBA" id="ARBA00022723"/>
    </source>
</evidence>
<comment type="cofactor">
    <cofactor evidence="1">
        <name>Mg(2+)</name>
        <dbReference type="ChEBI" id="CHEBI:18420"/>
    </cofactor>
</comment>
<dbReference type="InterPro" id="IPR036565">
    <property type="entry name" value="Mur-like_cat_sf"/>
</dbReference>
<dbReference type="EC" id="6.3.2.17" evidence="7"/>
<dbReference type="FunFam" id="3.40.1190.10:FF:000004">
    <property type="entry name" value="Dihydrofolate synthase/folylpolyglutamate synthase"/>
    <property type="match status" value="1"/>
</dbReference>
<evidence type="ECO:0000256" key="15">
    <source>
        <dbReference type="ARBA" id="ARBA00030592"/>
    </source>
</evidence>
<dbReference type="AlphaFoldDB" id="A0LSV5"/>
<dbReference type="EMBL" id="CP000481">
    <property type="protein sequence ID" value="ABK52515.1"/>
    <property type="molecule type" value="Genomic_DNA"/>
</dbReference>
<dbReference type="InParanoid" id="A0LSV5"/>
<evidence type="ECO:0000256" key="17">
    <source>
        <dbReference type="ARBA" id="ARBA00049161"/>
    </source>
</evidence>
<evidence type="ECO:0000256" key="9">
    <source>
        <dbReference type="ARBA" id="ARBA00022598"/>
    </source>
</evidence>
<evidence type="ECO:0000256" key="13">
    <source>
        <dbReference type="ARBA" id="ARBA00022842"/>
    </source>
</evidence>
<evidence type="ECO:0000256" key="3">
    <source>
        <dbReference type="ARBA" id="ARBA00005150"/>
    </source>
</evidence>
<comment type="pathway">
    <text evidence="3">Cofactor biosynthesis; tetrahydrofolylpolyglutamate biosynthesis.</text>
</comment>
<evidence type="ECO:0000259" key="19">
    <source>
        <dbReference type="Pfam" id="PF02875"/>
    </source>
</evidence>
<dbReference type="STRING" id="351607.Acel_0742"/>
<accession>A0LSV5</accession>
<keyword evidence="14" id="KW-0289">Folate biosynthesis</keyword>
<keyword evidence="9 18" id="KW-0436">Ligase</keyword>
<evidence type="ECO:0000256" key="1">
    <source>
        <dbReference type="ARBA" id="ARBA00001946"/>
    </source>
</evidence>
<dbReference type="Gene3D" id="3.40.1190.10">
    <property type="entry name" value="Mur-like, catalytic domain"/>
    <property type="match status" value="1"/>
</dbReference>
<evidence type="ECO:0000256" key="5">
    <source>
        <dbReference type="ARBA" id="ARBA00011245"/>
    </source>
</evidence>